<comment type="caution">
    <text evidence="2">The sequence shown here is derived from an EMBL/GenBank/DDBJ whole genome shotgun (WGS) entry which is preliminary data.</text>
</comment>
<keyword evidence="3" id="KW-1185">Reference proteome</keyword>
<accession>A0A4D4LFL6</accession>
<dbReference type="Gene3D" id="3.40.630.10">
    <property type="entry name" value="Zn peptidases"/>
    <property type="match status" value="1"/>
</dbReference>
<feature type="region of interest" description="Disordered" evidence="1">
    <location>
        <begin position="132"/>
        <end position="162"/>
    </location>
</feature>
<evidence type="ECO:0008006" key="4">
    <source>
        <dbReference type="Google" id="ProtNLM"/>
    </source>
</evidence>
<dbReference type="EMBL" id="BJHW01000002">
    <property type="protein sequence ID" value="GDY59164.1"/>
    <property type="molecule type" value="Genomic_DNA"/>
</dbReference>
<reference evidence="2 3" key="1">
    <citation type="journal article" date="2020" name="Int. J. Syst. Evol. Microbiol.">
        <title>Reclassification of Streptomyces castelarensis and Streptomyces sporoclivatus as later heterotypic synonyms of Streptomyces antimycoticus.</title>
        <authorList>
            <person name="Komaki H."/>
            <person name="Tamura T."/>
        </authorList>
    </citation>
    <scope>NUCLEOTIDE SEQUENCE [LARGE SCALE GENOMIC DNA]</scope>
    <source>
        <strain evidence="2 3">NBRC 13459</strain>
    </source>
</reference>
<feature type="compositionally biased region" description="Low complexity" evidence="1">
    <location>
        <begin position="145"/>
        <end position="162"/>
    </location>
</feature>
<proteinExistence type="predicted"/>
<evidence type="ECO:0000313" key="2">
    <source>
        <dbReference type="EMBL" id="GDY59164.1"/>
    </source>
</evidence>
<gene>
    <name evidence="2" type="ORF">SVIO_097870</name>
</gene>
<dbReference type="Proteomes" id="UP000301309">
    <property type="component" value="Unassembled WGS sequence"/>
</dbReference>
<sequence length="162" mass="18263">MSGWPELEKYIDRAPTSKEMMSWIELIVSQGIRRAGYPADGWTEEWAAEQFRETGLEDVRLEPLDTPIWRPRSAAFEIWPTDRPGEVIRFEGLALPYTTPTDGTEGRLVRMEDGEVRGSIAVQEIGFTRLPQTEVQARATGSYDPRASSPTSSRPCPSTFPM</sequence>
<evidence type="ECO:0000256" key="1">
    <source>
        <dbReference type="SAM" id="MobiDB-lite"/>
    </source>
</evidence>
<evidence type="ECO:0000313" key="3">
    <source>
        <dbReference type="Proteomes" id="UP000301309"/>
    </source>
</evidence>
<protein>
    <recommendedName>
        <fullName evidence="4">Peptidase M28 domain-containing protein</fullName>
    </recommendedName>
</protein>
<name>A0A4D4LFL6_STRVO</name>
<dbReference type="AlphaFoldDB" id="A0A4D4LFL6"/>
<organism evidence="2 3">
    <name type="scientific">Streptomyces violaceusniger</name>
    <dbReference type="NCBI Taxonomy" id="68280"/>
    <lineage>
        <taxon>Bacteria</taxon>
        <taxon>Bacillati</taxon>
        <taxon>Actinomycetota</taxon>
        <taxon>Actinomycetes</taxon>
        <taxon>Kitasatosporales</taxon>
        <taxon>Streptomycetaceae</taxon>
        <taxon>Streptomyces</taxon>
        <taxon>Streptomyces violaceusniger group</taxon>
    </lineage>
</organism>
<dbReference type="Gene3D" id="3.50.30.30">
    <property type="match status" value="1"/>
</dbReference>